<feature type="transmembrane region" description="Helical" evidence="5">
    <location>
        <begin position="16"/>
        <end position="37"/>
    </location>
</feature>
<accession>A0ABW1YAJ0</accession>
<feature type="transmembrane region" description="Helical" evidence="5">
    <location>
        <begin position="383"/>
        <end position="401"/>
    </location>
</feature>
<feature type="domain" description="Major facilitator superfamily (MFS) profile" evidence="6">
    <location>
        <begin position="14"/>
        <end position="406"/>
    </location>
</feature>
<evidence type="ECO:0000256" key="2">
    <source>
        <dbReference type="ARBA" id="ARBA00022692"/>
    </source>
</evidence>
<dbReference type="PANTHER" id="PTHR23546">
    <property type="entry name" value="TRANSPORT PROTEIN"/>
    <property type="match status" value="1"/>
</dbReference>
<dbReference type="RefSeq" id="WP_380082211.1">
    <property type="nucleotide sequence ID" value="NZ_JBHSWD010000001.1"/>
</dbReference>
<feature type="transmembrane region" description="Helical" evidence="5">
    <location>
        <begin position="290"/>
        <end position="310"/>
    </location>
</feature>
<feature type="transmembrane region" description="Helical" evidence="5">
    <location>
        <begin position="49"/>
        <end position="68"/>
    </location>
</feature>
<evidence type="ECO:0000256" key="5">
    <source>
        <dbReference type="SAM" id="Phobius"/>
    </source>
</evidence>
<dbReference type="SUPFAM" id="SSF103473">
    <property type="entry name" value="MFS general substrate transporter"/>
    <property type="match status" value="1"/>
</dbReference>
<keyword evidence="8" id="KW-1185">Reference proteome</keyword>
<evidence type="ECO:0000256" key="4">
    <source>
        <dbReference type="ARBA" id="ARBA00023136"/>
    </source>
</evidence>
<dbReference type="InterPro" id="IPR001958">
    <property type="entry name" value="Tet-R_TetA/multi-R_MdtG-like"/>
</dbReference>
<keyword evidence="3 5" id="KW-1133">Transmembrane helix</keyword>
<comment type="caution">
    <text evidence="7">The sequence shown here is derived from an EMBL/GenBank/DDBJ whole genome shotgun (WGS) entry which is preliminary data.</text>
</comment>
<reference evidence="8" key="1">
    <citation type="journal article" date="2019" name="Int. J. Syst. Evol. Microbiol.">
        <title>The Global Catalogue of Microorganisms (GCM) 10K type strain sequencing project: providing services to taxonomists for standard genome sequencing and annotation.</title>
        <authorList>
            <consortium name="The Broad Institute Genomics Platform"/>
            <consortium name="The Broad Institute Genome Sequencing Center for Infectious Disease"/>
            <person name="Wu L."/>
            <person name="Ma J."/>
        </authorList>
    </citation>
    <scope>NUCLEOTIDE SEQUENCE [LARGE SCALE GENOMIC DNA]</scope>
    <source>
        <strain evidence="8">CGMCC 1.15772</strain>
    </source>
</reference>
<feature type="transmembrane region" description="Helical" evidence="5">
    <location>
        <begin position="107"/>
        <end position="127"/>
    </location>
</feature>
<evidence type="ECO:0000256" key="1">
    <source>
        <dbReference type="ARBA" id="ARBA00004141"/>
    </source>
</evidence>
<dbReference type="PROSITE" id="PS50850">
    <property type="entry name" value="MFS"/>
    <property type="match status" value="1"/>
</dbReference>
<keyword evidence="4 5" id="KW-0472">Membrane</keyword>
<feature type="transmembrane region" description="Helical" evidence="5">
    <location>
        <begin position="259"/>
        <end position="278"/>
    </location>
</feature>
<proteinExistence type="predicted"/>
<protein>
    <submittedName>
        <fullName evidence="7">MFS transporter</fullName>
    </submittedName>
</protein>
<feature type="transmembrane region" description="Helical" evidence="5">
    <location>
        <begin position="316"/>
        <end position="341"/>
    </location>
</feature>
<dbReference type="PRINTS" id="PR01035">
    <property type="entry name" value="TCRTETA"/>
</dbReference>
<feature type="transmembrane region" description="Helical" evidence="5">
    <location>
        <begin position="218"/>
        <end position="239"/>
    </location>
</feature>
<dbReference type="InterPro" id="IPR020846">
    <property type="entry name" value="MFS_dom"/>
</dbReference>
<dbReference type="InterPro" id="IPR036259">
    <property type="entry name" value="MFS_trans_sf"/>
</dbReference>
<gene>
    <name evidence="7" type="ORF">ACFP81_03605</name>
</gene>
<evidence type="ECO:0000259" key="6">
    <source>
        <dbReference type="PROSITE" id="PS50850"/>
    </source>
</evidence>
<feature type="transmembrane region" description="Helical" evidence="5">
    <location>
        <begin position="148"/>
        <end position="169"/>
    </location>
</feature>
<comment type="subcellular location">
    <subcellularLocation>
        <location evidence="1">Membrane</location>
        <topology evidence="1">Multi-pass membrane protein</topology>
    </subcellularLocation>
</comment>
<evidence type="ECO:0000313" key="8">
    <source>
        <dbReference type="Proteomes" id="UP001596297"/>
    </source>
</evidence>
<dbReference type="Proteomes" id="UP001596297">
    <property type="component" value="Unassembled WGS sequence"/>
</dbReference>
<dbReference type="CDD" id="cd17325">
    <property type="entry name" value="MFS_MdtG_SLC18_like"/>
    <property type="match status" value="1"/>
</dbReference>
<dbReference type="PANTHER" id="PTHR23546:SF1">
    <property type="entry name" value="MEMBRANE PROTEIN"/>
    <property type="match status" value="1"/>
</dbReference>
<organism evidence="7 8">
    <name type="scientific">Deinococcus lacus</name>
    <dbReference type="NCBI Taxonomy" id="392561"/>
    <lineage>
        <taxon>Bacteria</taxon>
        <taxon>Thermotogati</taxon>
        <taxon>Deinococcota</taxon>
        <taxon>Deinococci</taxon>
        <taxon>Deinococcales</taxon>
        <taxon>Deinococcaceae</taxon>
        <taxon>Deinococcus</taxon>
    </lineage>
</organism>
<evidence type="ECO:0000256" key="3">
    <source>
        <dbReference type="ARBA" id="ARBA00022989"/>
    </source>
</evidence>
<feature type="transmembrane region" description="Helical" evidence="5">
    <location>
        <begin position="80"/>
        <end position="101"/>
    </location>
</feature>
<name>A0ABW1YAJ0_9DEIO</name>
<dbReference type="Gene3D" id="1.20.1250.20">
    <property type="entry name" value="MFS general substrate transporter like domains"/>
    <property type="match status" value="1"/>
</dbReference>
<dbReference type="EMBL" id="JBHSWD010000001">
    <property type="protein sequence ID" value="MFC6591204.1"/>
    <property type="molecule type" value="Genomic_DNA"/>
</dbReference>
<feature type="transmembrane region" description="Helical" evidence="5">
    <location>
        <begin position="175"/>
        <end position="198"/>
    </location>
</feature>
<dbReference type="InterPro" id="IPR011701">
    <property type="entry name" value="MFS"/>
</dbReference>
<keyword evidence="2 5" id="KW-0812">Transmembrane</keyword>
<evidence type="ECO:0000313" key="7">
    <source>
        <dbReference type="EMBL" id="MFC6591204.1"/>
    </source>
</evidence>
<sequence length="418" mass="42968">MTAEVPPPDTTKRAKIILFFTIFTAMLGLSVLFPIIAPLSEELNLTPVQAGWFSTAYSLMQLVFSPVWGSRSERLGRRPVLLLGLIGFSLSFALFGLFAWLGLQGTLGGTALFGLLVASRLLGGVLSSATLPTAQAMMADLSTEADRAGAMGLIGAAFGLGVVFGPALGGALSHFGLVAPVFFSAGLGLLTAVAAYFLVPETRRPAGASAAKPDSRAVLQRGGVMIFLAISAVYTLASVSMEQTISFFVGDTQGLTPTQTAQTVGMMLGVFGLVSAAVQGGAMRRLGKVVPLSTLIPAGILVMGIGMALIPMTHSFWPTTFALSLLGVGSAVLGPSLSTALSLSAGEDNQGAVAGLNSSALALGRMTGPLLGTALYQQVSWGAPYYFGAALLLGLLVYTVLAHPPFPQNVRPEQGSAA</sequence>
<dbReference type="Pfam" id="PF07690">
    <property type="entry name" value="MFS_1"/>
    <property type="match status" value="1"/>
</dbReference>